<feature type="binding site" description="axial binding residue" evidence="13">
    <location>
        <position position="465"/>
    </location>
    <ligand>
        <name>heme</name>
        <dbReference type="ChEBI" id="CHEBI:30413"/>
    </ligand>
    <ligandPart>
        <name>Fe</name>
        <dbReference type="ChEBI" id="CHEBI:18248"/>
    </ligandPart>
</feature>
<keyword evidence="5 13" id="KW-0349">Heme</keyword>
<evidence type="ECO:0000256" key="5">
    <source>
        <dbReference type="ARBA" id="ARBA00022617"/>
    </source>
</evidence>
<gene>
    <name evidence="15" type="ORF">V9T40_006014</name>
</gene>
<evidence type="ECO:0000256" key="10">
    <source>
        <dbReference type="ARBA" id="ARBA00023004"/>
    </source>
</evidence>
<keyword evidence="14" id="KW-1133">Transmembrane helix</keyword>
<keyword evidence="10 13" id="KW-0408">Iron</keyword>
<dbReference type="Proteomes" id="UP001367676">
    <property type="component" value="Unassembled WGS sequence"/>
</dbReference>
<accession>A0AAN9TV75</accession>
<dbReference type="GO" id="GO:0004497">
    <property type="term" value="F:monooxygenase activity"/>
    <property type="evidence" value="ECO:0007669"/>
    <property type="project" value="UniProtKB-KW"/>
</dbReference>
<dbReference type="GO" id="GO:0016705">
    <property type="term" value="F:oxidoreductase activity, acting on paired donors, with incorporation or reduction of molecular oxygen"/>
    <property type="evidence" value="ECO:0007669"/>
    <property type="project" value="InterPro"/>
</dbReference>
<dbReference type="PRINTS" id="PR00463">
    <property type="entry name" value="EP450I"/>
</dbReference>
<evidence type="ECO:0000256" key="1">
    <source>
        <dbReference type="ARBA" id="ARBA00001971"/>
    </source>
</evidence>
<evidence type="ECO:0000256" key="2">
    <source>
        <dbReference type="ARBA" id="ARBA00004174"/>
    </source>
</evidence>
<evidence type="ECO:0000256" key="3">
    <source>
        <dbReference type="ARBA" id="ARBA00004406"/>
    </source>
</evidence>
<dbReference type="SUPFAM" id="SSF48264">
    <property type="entry name" value="Cytochrome P450"/>
    <property type="match status" value="2"/>
</dbReference>
<keyword evidence="11" id="KW-0503">Monooxygenase</keyword>
<evidence type="ECO:0000256" key="9">
    <source>
        <dbReference type="ARBA" id="ARBA00023002"/>
    </source>
</evidence>
<comment type="similarity">
    <text evidence="4">Belongs to the cytochrome P450 family.</text>
</comment>
<keyword evidence="6 13" id="KW-0479">Metal-binding</keyword>
<dbReference type="PRINTS" id="PR00385">
    <property type="entry name" value="P450"/>
</dbReference>
<dbReference type="PROSITE" id="PS00086">
    <property type="entry name" value="CYTOCHROME_P450"/>
    <property type="match status" value="2"/>
</dbReference>
<dbReference type="InterPro" id="IPR017972">
    <property type="entry name" value="Cyt_P450_CS"/>
</dbReference>
<reference evidence="15 16" key="1">
    <citation type="submission" date="2024-03" db="EMBL/GenBank/DDBJ databases">
        <title>Adaptation during the transition from Ophiocordyceps entomopathogen to insect associate is accompanied by gene loss and intensified selection.</title>
        <authorList>
            <person name="Ward C.M."/>
            <person name="Onetto C.A."/>
            <person name="Borneman A.R."/>
        </authorList>
    </citation>
    <scope>NUCLEOTIDE SEQUENCE [LARGE SCALE GENOMIC DNA]</scope>
    <source>
        <strain evidence="15">AWRI1</strain>
        <tissue evidence="15">Single Adult Female</tissue>
    </source>
</reference>
<keyword evidence="14" id="KW-0812">Transmembrane</keyword>
<keyword evidence="12 14" id="KW-0472">Membrane</keyword>
<keyword evidence="8" id="KW-0492">Microsome</keyword>
<evidence type="ECO:0000256" key="11">
    <source>
        <dbReference type="ARBA" id="ARBA00023033"/>
    </source>
</evidence>
<dbReference type="InterPro" id="IPR050476">
    <property type="entry name" value="Insect_CytP450_Detox"/>
</dbReference>
<dbReference type="Pfam" id="PF00067">
    <property type="entry name" value="p450"/>
    <property type="match status" value="2"/>
</dbReference>
<evidence type="ECO:0000256" key="4">
    <source>
        <dbReference type="ARBA" id="ARBA00010617"/>
    </source>
</evidence>
<dbReference type="GO" id="GO:0020037">
    <property type="term" value="F:heme binding"/>
    <property type="evidence" value="ECO:0007669"/>
    <property type="project" value="InterPro"/>
</dbReference>
<comment type="cofactor">
    <cofactor evidence="1 13">
        <name>heme</name>
        <dbReference type="ChEBI" id="CHEBI:30413"/>
    </cofactor>
</comment>
<evidence type="ECO:0000256" key="12">
    <source>
        <dbReference type="ARBA" id="ARBA00023136"/>
    </source>
</evidence>
<name>A0AAN9TV75_9HEMI</name>
<dbReference type="Gene3D" id="1.10.630.10">
    <property type="entry name" value="Cytochrome P450"/>
    <property type="match status" value="2"/>
</dbReference>
<dbReference type="InterPro" id="IPR002401">
    <property type="entry name" value="Cyt_P450_E_grp-I"/>
</dbReference>
<protein>
    <recommendedName>
        <fullName evidence="17">Cytochrome P450</fullName>
    </recommendedName>
</protein>
<dbReference type="CDD" id="cd11056">
    <property type="entry name" value="CYP6-like"/>
    <property type="match status" value="2"/>
</dbReference>
<evidence type="ECO:0000256" key="7">
    <source>
        <dbReference type="ARBA" id="ARBA00022824"/>
    </source>
</evidence>
<dbReference type="GO" id="GO:0005789">
    <property type="term" value="C:endoplasmic reticulum membrane"/>
    <property type="evidence" value="ECO:0007669"/>
    <property type="project" value="UniProtKB-SubCell"/>
</dbReference>
<comment type="subcellular location">
    <subcellularLocation>
        <location evidence="3">Endoplasmic reticulum membrane</location>
        <topology evidence="3">Peripheral membrane protein</topology>
    </subcellularLocation>
    <subcellularLocation>
        <location evidence="2">Microsome membrane</location>
        <topology evidence="2">Peripheral membrane protein</topology>
    </subcellularLocation>
</comment>
<feature type="transmembrane region" description="Helical" evidence="14">
    <location>
        <begin position="6"/>
        <end position="26"/>
    </location>
</feature>
<comment type="caution">
    <text evidence="15">The sequence shown here is derived from an EMBL/GenBank/DDBJ whole genome shotgun (WGS) entry which is preliminary data.</text>
</comment>
<evidence type="ECO:0000256" key="14">
    <source>
        <dbReference type="SAM" id="Phobius"/>
    </source>
</evidence>
<dbReference type="InterPro" id="IPR036396">
    <property type="entry name" value="Cyt_P450_sf"/>
</dbReference>
<evidence type="ECO:0000313" key="16">
    <source>
        <dbReference type="Proteomes" id="UP001367676"/>
    </source>
</evidence>
<evidence type="ECO:0000256" key="6">
    <source>
        <dbReference type="ARBA" id="ARBA00022723"/>
    </source>
</evidence>
<evidence type="ECO:0000256" key="8">
    <source>
        <dbReference type="ARBA" id="ARBA00022848"/>
    </source>
</evidence>
<evidence type="ECO:0000256" key="13">
    <source>
        <dbReference type="PIRSR" id="PIRSR602401-1"/>
    </source>
</evidence>
<keyword evidence="7" id="KW-0256">Endoplasmic reticulum</keyword>
<dbReference type="PANTHER" id="PTHR24292">
    <property type="entry name" value="CYTOCHROME P450"/>
    <property type="match status" value="1"/>
</dbReference>
<dbReference type="PANTHER" id="PTHR24292:SF54">
    <property type="entry name" value="CYP9F3-RELATED"/>
    <property type="match status" value="1"/>
</dbReference>
<organism evidence="15 16">
    <name type="scientific">Parthenolecanium corni</name>
    <dbReference type="NCBI Taxonomy" id="536013"/>
    <lineage>
        <taxon>Eukaryota</taxon>
        <taxon>Metazoa</taxon>
        <taxon>Ecdysozoa</taxon>
        <taxon>Arthropoda</taxon>
        <taxon>Hexapoda</taxon>
        <taxon>Insecta</taxon>
        <taxon>Pterygota</taxon>
        <taxon>Neoptera</taxon>
        <taxon>Paraneoptera</taxon>
        <taxon>Hemiptera</taxon>
        <taxon>Sternorrhyncha</taxon>
        <taxon>Coccoidea</taxon>
        <taxon>Coccidae</taxon>
        <taxon>Parthenolecanium</taxon>
    </lineage>
</organism>
<evidence type="ECO:0008006" key="17">
    <source>
        <dbReference type="Google" id="ProtNLM"/>
    </source>
</evidence>
<dbReference type="InterPro" id="IPR001128">
    <property type="entry name" value="Cyt_P450"/>
</dbReference>
<keyword evidence="16" id="KW-1185">Reference proteome</keyword>
<dbReference type="EMBL" id="JBBCAQ010000003">
    <property type="protein sequence ID" value="KAK7604828.1"/>
    <property type="molecule type" value="Genomic_DNA"/>
</dbReference>
<dbReference type="AlphaFoldDB" id="A0AAN9TV75"/>
<keyword evidence="9" id="KW-0560">Oxidoreductase</keyword>
<dbReference type="FunFam" id="1.10.630.10:FF:000003">
    <property type="entry name" value="cytochrome P450 3A12-like isoform X2"/>
    <property type="match status" value="2"/>
</dbReference>
<dbReference type="GO" id="GO:0005506">
    <property type="term" value="F:iron ion binding"/>
    <property type="evidence" value="ECO:0007669"/>
    <property type="project" value="InterPro"/>
</dbReference>
<evidence type="ECO:0000313" key="15">
    <source>
        <dbReference type="EMBL" id="KAK7604828.1"/>
    </source>
</evidence>
<sequence length="976" mass="112279">MSISGLLFYSEYCVLTVTVVILWFYCKLKHNYWRRLNIKYLPPVPIFGNVTKSMLLLNTFQETYQEFYEATGSGSYIGYYEMNIPILMVKDPKLLSTILVKDFKHFQNRGQSSLFTVNRKLNPLSLHLGTAMGEHWKFLRQGISPIFTSGKIKQMHEKLCGTIDIIDSLLDKQMNSQSSADVEVKDLFERFTLHVIMSSVFGTEYTSITTCDEFQQMMDETIKPKLSKTWRKILTAYCPTWLNNILNRAEVSDKVLGYFRSLVLDTIEYRRKHGIKGNDMLQTLMDLQNSHTDSKFGVSDDRKILLQSENFDEVDVVANSFILLIGAFETTSSTLSFCAYELALNEDVQHNLRLEVQKVKDECGNLNYDSLKNMSYMQAVITETLRKYPLTFTGTRECSMDYIIPGTEIRLPKGTNITIPTWSIHHDWRYYPNPGKFDPERFLGNNKHSIQNGTYLAFGEGPRSCVAKRFAEVELKAAVADMILKYDFKPCAKTKIPIKFKKGSNIAQAENGIWETYQEFYEAMGSDSYLGYYEMNIPILMVKDPQLVIAILVKDFKHFQNRGQSSLFIENRKLNPLSHQILTARNEYWKFLRQGISPIFTSGKIKQMHEKLCGNIDIIESHLDKQMNGQTSADVEVNDLFERFTLHVIMSCVFGTEYTSTTTRNEFQQMMNETVKPTLSKTLHKILATYCPTWLNNKINGAEVSNNVIRYFKSLVLDTMEYRRMYGIKGNDMLQTLINLQNSHTNPKFAVDSRIRLPREKFDEVDIVANAFTLLNGGFGTISSTLSFCAFELALNEDIQYNLRLEVQKMKDDCGHINYDSLKKMSFLEAVIAETLRKYPAAFAASRECSQNYVIPGTKICLPKGTNIKIPTWCIHRDRRYYTNPEKFDPKRFLCNNKHSIPNGTYLPFGDGPRSCVAKRFAEVEMKAALADMILKYDFKPCAKTEIPIKFKKGSNLALAENGIWLNVTRRKPVEI</sequence>
<proteinExistence type="inferred from homology"/>